<feature type="transmembrane region" description="Helical" evidence="1">
    <location>
        <begin position="180"/>
        <end position="203"/>
    </location>
</feature>
<feature type="transmembrane region" description="Helical" evidence="1">
    <location>
        <begin position="111"/>
        <end position="130"/>
    </location>
</feature>
<dbReference type="AlphaFoldDB" id="A0A9D1EBP5"/>
<feature type="transmembrane region" description="Helical" evidence="1">
    <location>
        <begin position="80"/>
        <end position="99"/>
    </location>
</feature>
<organism evidence="2 3">
    <name type="scientific">Candidatus Pullilachnospira gallistercoris</name>
    <dbReference type="NCBI Taxonomy" id="2840911"/>
    <lineage>
        <taxon>Bacteria</taxon>
        <taxon>Bacillati</taxon>
        <taxon>Bacillota</taxon>
        <taxon>Clostridia</taxon>
        <taxon>Lachnospirales</taxon>
        <taxon>Lachnospiraceae</taxon>
        <taxon>Lachnospiraceae incertae sedis</taxon>
        <taxon>Candidatus Pullilachnospira</taxon>
    </lineage>
</organism>
<proteinExistence type="predicted"/>
<gene>
    <name evidence="2" type="ORF">IAA55_10770</name>
</gene>
<feature type="transmembrane region" description="Helical" evidence="1">
    <location>
        <begin position="33"/>
        <end position="51"/>
    </location>
</feature>
<evidence type="ECO:0000313" key="3">
    <source>
        <dbReference type="Proteomes" id="UP000823912"/>
    </source>
</evidence>
<sequence length="217" mass="24397">MRRRYAKKYHSPGKSHLTRQRHVLGDAVKRHPLYMFFLASFFLGVWCMNLWRGQQTSLVIALQQFFQWDGSGMGTASADLFVFLLKERGMLLLVILFFGAGKYGRIFHGLFVTYAGFAGGMIFASFLLVFGAMGAILFACSFFPQILFYLPVYFFLLKASGGWARLKERKAGGFSGREKAILSCVFTLVLLLALFGVLAEAYLNPLILGKISEIVLK</sequence>
<dbReference type="Proteomes" id="UP000823912">
    <property type="component" value="Unassembled WGS sequence"/>
</dbReference>
<comment type="caution">
    <text evidence="2">The sequence shown here is derived from an EMBL/GenBank/DDBJ whole genome shotgun (WGS) entry which is preliminary data.</text>
</comment>
<keyword evidence="1" id="KW-1133">Transmembrane helix</keyword>
<reference evidence="2" key="1">
    <citation type="submission" date="2020-10" db="EMBL/GenBank/DDBJ databases">
        <authorList>
            <person name="Gilroy R."/>
        </authorList>
    </citation>
    <scope>NUCLEOTIDE SEQUENCE</scope>
    <source>
        <strain evidence="2">ChiSjej5B23-6657</strain>
    </source>
</reference>
<reference evidence="2" key="2">
    <citation type="journal article" date="2021" name="PeerJ">
        <title>Extensive microbial diversity within the chicken gut microbiome revealed by metagenomics and culture.</title>
        <authorList>
            <person name="Gilroy R."/>
            <person name="Ravi A."/>
            <person name="Getino M."/>
            <person name="Pursley I."/>
            <person name="Horton D.L."/>
            <person name="Alikhan N.F."/>
            <person name="Baker D."/>
            <person name="Gharbi K."/>
            <person name="Hall N."/>
            <person name="Watson M."/>
            <person name="Adriaenssens E.M."/>
            <person name="Foster-Nyarko E."/>
            <person name="Jarju S."/>
            <person name="Secka A."/>
            <person name="Antonio M."/>
            <person name="Oren A."/>
            <person name="Chaudhuri R.R."/>
            <person name="La Ragione R."/>
            <person name="Hildebrand F."/>
            <person name="Pallen M.J."/>
        </authorList>
    </citation>
    <scope>NUCLEOTIDE SEQUENCE</scope>
    <source>
        <strain evidence="2">ChiSjej5B23-6657</strain>
    </source>
</reference>
<feature type="transmembrane region" description="Helical" evidence="1">
    <location>
        <begin position="136"/>
        <end position="159"/>
    </location>
</feature>
<name>A0A9D1EBP5_9FIRM</name>
<accession>A0A9D1EBP5</accession>
<evidence type="ECO:0000313" key="2">
    <source>
        <dbReference type="EMBL" id="HIR71744.1"/>
    </source>
</evidence>
<keyword evidence="1" id="KW-0472">Membrane</keyword>
<evidence type="ECO:0000256" key="1">
    <source>
        <dbReference type="SAM" id="Phobius"/>
    </source>
</evidence>
<protein>
    <submittedName>
        <fullName evidence="2">Stage II sporulation protein M</fullName>
    </submittedName>
</protein>
<keyword evidence="1" id="KW-0812">Transmembrane</keyword>
<dbReference type="EMBL" id="DVHM01000183">
    <property type="protein sequence ID" value="HIR71744.1"/>
    <property type="molecule type" value="Genomic_DNA"/>
</dbReference>